<evidence type="ECO:0000313" key="4">
    <source>
        <dbReference type="Proteomes" id="UP001165083"/>
    </source>
</evidence>
<feature type="compositionally biased region" description="Polar residues" evidence="1">
    <location>
        <begin position="669"/>
        <end position="682"/>
    </location>
</feature>
<dbReference type="AlphaFoldDB" id="A0A9W6TIJ7"/>
<name>A0A9W6TIJ7_9STRA</name>
<evidence type="ECO:0000313" key="3">
    <source>
        <dbReference type="EMBL" id="GMF13325.1"/>
    </source>
</evidence>
<feature type="transmembrane region" description="Helical" evidence="2">
    <location>
        <begin position="487"/>
        <end position="511"/>
    </location>
</feature>
<sequence length="703" mass="79361">MVGMKVVRVTPIPRRHTTPDEKCIKPRRRSESRENAAFLYKFEATRSLPVVDLRRTLSHRWLGPHRNLKFLRWMKTNFGILHLGQILGTLLTLVVVAAPREVGQFVGPIAAILMFMPVLSSLATASLDVFRLLTLHYEFWFFSVSNLLSWSLLAFFFGDPLRVISLIPLWLSVQLVVSMDSNFRTFVVVVRSTVLLLVVMMIIVILVFVQVIDADQARLETEIPMSCVVDDVTLPLIGLFENALATLIPFIMRVLYTKRKLFAARSAGSKLVRCQLYRAQLVLRPVRYSRTASLGVESSRRTHVLHKQLGISAPEMSIASANDTAQHHQQITLVALRLSAIDVRNTVLSSWPLPAAKKFRIFQLLGVYVMGSSGLALTVATITLPPGGSQNSVELVVPVVGFALSIAFCAVFACASQRDMLHALLFHNFGFLFSMMHCSIACLCVSDMMSWDYRCWAVASAYLWFVWVQLLDAVTPPVRRQLKFSKLQVVPVLWLLWTLMFSVGYASAFVSMERSGLRGRDLLRIRVGQNVTVLNTKSILLNRLFIMFFWMQRHAWNVFKGAFLRIYLYVKPPKLPETPDKEPKDPNEEELSIIRGSLEYFCPFETFPGVKRRLSALRMLSSSTSSLRRNSLTGRHRIRRLSSAVLLSGVVVPNADQRWNARRGAFGQRSCTSQSDSDNHANPSAREKMKPSTDSVPGMVPNE</sequence>
<protein>
    <submittedName>
        <fullName evidence="3">Unnamed protein product</fullName>
    </submittedName>
</protein>
<organism evidence="3 4">
    <name type="scientific">Phytophthora lilii</name>
    <dbReference type="NCBI Taxonomy" id="2077276"/>
    <lineage>
        <taxon>Eukaryota</taxon>
        <taxon>Sar</taxon>
        <taxon>Stramenopiles</taxon>
        <taxon>Oomycota</taxon>
        <taxon>Peronosporomycetes</taxon>
        <taxon>Peronosporales</taxon>
        <taxon>Peronosporaceae</taxon>
        <taxon>Phytophthora</taxon>
    </lineage>
</organism>
<dbReference type="Proteomes" id="UP001165083">
    <property type="component" value="Unassembled WGS sequence"/>
</dbReference>
<comment type="caution">
    <text evidence="3">The sequence shown here is derived from an EMBL/GenBank/DDBJ whole genome shotgun (WGS) entry which is preliminary data.</text>
</comment>
<keyword evidence="4" id="KW-1185">Reference proteome</keyword>
<gene>
    <name evidence="3" type="ORF">Plil01_000380800</name>
</gene>
<accession>A0A9W6TIJ7</accession>
<dbReference type="OrthoDB" id="104783at2759"/>
<feature type="transmembrane region" description="Helical" evidence="2">
    <location>
        <begin position="361"/>
        <end position="383"/>
    </location>
</feature>
<feature type="transmembrane region" description="Helical" evidence="2">
    <location>
        <begin position="105"/>
        <end position="127"/>
    </location>
</feature>
<evidence type="ECO:0000256" key="1">
    <source>
        <dbReference type="SAM" id="MobiDB-lite"/>
    </source>
</evidence>
<feature type="transmembrane region" description="Helical" evidence="2">
    <location>
        <begin position="456"/>
        <end position="475"/>
    </location>
</feature>
<keyword evidence="2" id="KW-1133">Transmembrane helix</keyword>
<feature type="region of interest" description="Disordered" evidence="1">
    <location>
        <begin position="665"/>
        <end position="703"/>
    </location>
</feature>
<feature type="transmembrane region" description="Helical" evidence="2">
    <location>
        <begin position="232"/>
        <end position="256"/>
    </location>
</feature>
<feature type="transmembrane region" description="Helical" evidence="2">
    <location>
        <begin position="428"/>
        <end position="450"/>
    </location>
</feature>
<feature type="transmembrane region" description="Helical" evidence="2">
    <location>
        <begin position="395"/>
        <end position="416"/>
    </location>
</feature>
<proteinExistence type="predicted"/>
<feature type="transmembrane region" description="Helical" evidence="2">
    <location>
        <begin position="139"/>
        <end position="157"/>
    </location>
</feature>
<feature type="transmembrane region" description="Helical" evidence="2">
    <location>
        <begin position="193"/>
        <end position="212"/>
    </location>
</feature>
<dbReference type="EMBL" id="BSXW01000152">
    <property type="protein sequence ID" value="GMF13325.1"/>
    <property type="molecule type" value="Genomic_DNA"/>
</dbReference>
<evidence type="ECO:0000256" key="2">
    <source>
        <dbReference type="SAM" id="Phobius"/>
    </source>
</evidence>
<feature type="transmembrane region" description="Helical" evidence="2">
    <location>
        <begin position="163"/>
        <end position="181"/>
    </location>
</feature>
<keyword evidence="2" id="KW-0812">Transmembrane</keyword>
<feature type="transmembrane region" description="Helical" evidence="2">
    <location>
        <begin position="78"/>
        <end position="99"/>
    </location>
</feature>
<reference evidence="3" key="1">
    <citation type="submission" date="2023-04" db="EMBL/GenBank/DDBJ databases">
        <title>Phytophthora lilii NBRC 32176.</title>
        <authorList>
            <person name="Ichikawa N."/>
            <person name="Sato H."/>
            <person name="Tonouchi N."/>
        </authorList>
    </citation>
    <scope>NUCLEOTIDE SEQUENCE</scope>
    <source>
        <strain evidence="3">NBRC 32176</strain>
    </source>
</reference>
<keyword evidence="2" id="KW-0472">Membrane</keyword>